<reference evidence="2" key="1">
    <citation type="journal article" date="2024" name="Toxins">
        <title>Genome Sequence Analysis of Native Xenorhabdus Strains Isolated from Entomopathogenic Nematodes in Argentina.</title>
        <authorList>
            <person name="Palma L."/>
            <person name="Frizzo L."/>
            <person name="Kaiser S."/>
            <person name="Berry C."/>
            <person name="Caballero P."/>
            <person name="Bode H.B."/>
            <person name="Del Valle E.E."/>
        </authorList>
    </citation>
    <scope>NUCLEOTIDE SEQUENCE [LARGE SCALE GENOMIC DNA]</scope>
    <source>
        <strain evidence="2">12</strain>
    </source>
</reference>
<proteinExistence type="predicted"/>
<accession>A0ABU4SFL2</accession>
<keyword evidence="2" id="KW-1185">Reference proteome</keyword>
<protein>
    <submittedName>
        <fullName evidence="1">YitT family protein</fullName>
    </submittedName>
</protein>
<evidence type="ECO:0000313" key="1">
    <source>
        <dbReference type="EMBL" id="MDX7989586.1"/>
    </source>
</evidence>
<feature type="non-terminal residue" evidence="1">
    <location>
        <position position="1"/>
    </location>
</feature>
<sequence>AFTILSIAVQAKTLDLIYYPKTEKKAEKQPVSIPMSKKHATN</sequence>
<comment type="caution">
    <text evidence="1">The sequence shown here is derived from an EMBL/GenBank/DDBJ whole genome shotgun (WGS) entry which is preliminary data.</text>
</comment>
<name>A0ABU4SFL2_9GAMM</name>
<evidence type="ECO:0000313" key="2">
    <source>
        <dbReference type="Proteomes" id="UP001271890"/>
    </source>
</evidence>
<dbReference type="Proteomes" id="UP001271890">
    <property type="component" value="Unassembled WGS sequence"/>
</dbReference>
<gene>
    <name evidence="1" type="ORF">FE392_20310</name>
</gene>
<organism evidence="1 2">
    <name type="scientific">Xenorhabdus santafensis</name>
    <dbReference type="NCBI Taxonomy" id="2582833"/>
    <lineage>
        <taxon>Bacteria</taxon>
        <taxon>Pseudomonadati</taxon>
        <taxon>Pseudomonadota</taxon>
        <taxon>Gammaproteobacteria</taxon>
        <taxon>Enterobacterales</taxon>
        <taxon>Morganellaceae</taxon>
        <taxon>Xenorhabdus</taxon>
    </lineage>
</organism>
<dbReference type="EMBL" id="VCDN01000313">
    <property type="protein sequence ID" value="MDX7989586.1"/>
    <property type="molecule type" value="Genomic_DNA"/>
</dbReference>